<dbReference type="OrthoDB" id="17644at2759"/>
<protein>
    <recommendedName>
        <fullName evidence="9">Nuclear pore complex protein Nup85</fullName>
    </recommendedName>
</protein>
<dbReference type="STRING" id="2018661.A0A2A2J8N2"/>
<dbReference type="Pfam" id="PF07575">
    <property type="entry name" value="Nucleopor_Nup85"/>
    <property type="match status" value="1"/>
</dbReference>
<evidence type="ECO:0000313" key="10">
    <source>
        <dbReference type="EMBL" id="PAV57971.1"/>
    </source>
</evidence>
<keyword evidence="6 9" id="KW-0811">Translocation</keyword>
<sequence>MANRSRILDSKPVKMTASVQKELAQQLNRTEDEAAKYRMLFADSEVRKLVVEMHAVFQDCCKVSKTEGKLSTDAALELSRSYRSVLLATAQSSDRGRDQYIREFALWTLFEIMFLRKGDTAITVDLVEWASQCFLFVNEAVNRFAQESEDIASPSDAAFWKAVVCSLLGCRFETCANLLKQCQSDHAVRLLIEYLDKLEFLPLWLNDDLKSEKFTQWQENLRRDIRAKQFDVNPNIQFIVHMLVGEEETLCRMADQLTSEWWHMMPFYVLVKNATASFNALGPLADECIALSQTRQAKLADDQTDPFLSIFHVSDLTFLENIFANPWMSVHLVDLLLNTGSEFSAPLADLRDFLLIDYGSCLTNYSGLWEIGVEYLVECAEEGRKQADKLMQQLSIEDELMAEKIYRIATEYCLKDTIKCLVKSMSDKHIGSKEWASALGWALRTDESKLIDGIVLKIIWAATDKEISMFEIFDQLEDAICYCPSLHFLYNYYFYLKSLHKGDANKASKVLFDLIISPEVPPSFHETLFAHLRMMLSDEIQINTTRSRLMQLNNFLFRYKSDHRQLLNEDQLSMIKSLSTVLSNRLKSVTENDSNEVNLAAPGRQTVKLQPHF</sequence>
<dbReference type="Proteomes" id="UP000218231">
    <property type="component" value="Unassembled WGS sequence"/>
</dbReference>
<comment type="function">
    <text evidence="9">Functions as a component of the nuclear pore complex (NPC).</text>
</comment>
<reference evidence="10 11" key="1">
    <citation type="journal article" date="2017" name="Curr. Biol.">
        <title>Genome architecture and evolution of a unichromosomal asexual nematode.</title>
        <authorList>
            <person name="Fradin H."/>
            <person name="Zegar C."/>
            <person name="Gutwein M."/>
            <person name="Lucas J."/>
            <person name="Kovtun M."/>
            <person name="Corcoran D."/>
            <person name="Baugh L.R."/>
            <person name="Kiontke K."/>
            <person name="Gunsalus K."/>
            <person name="Fitch D.H."/>
            <person name="Piano F."/>
        </authorList>
    </citation>
    <scope>NUCLEOTIDE SEQUENCE [LARGE SCALE GENOMIC DNA]</scope>
    <source>
        <strain evidence="10">PF1309</strain>
    </source>
</reference>
<evidence type="ECO:0000313" key="11">
    <source>
        <dbReference type="Proteomes" id="UP000218231"/>
    </source>
</evidence>
<keyword evidence="4 9" id="KW-0509">mRNA transport</keyword>
<comment type="subcellular location">
    <subcellularLocation>
        <location evidence="1 9">Nucleus</location>
        <location evidence="1 9">Nuclear pore complex</location>
    </subcellularLocation>
</comment>
<keyword evidence="8 9" id="KW-0539">Nucleus</keyword>
<dbReference type="GO" id="GO:0045893">
    <property type="term" value="P:positive regulation of DNA-templated transcription"/>
    <property type="evidence" value="ECO:0007669"/>
    <property type="project" value="TreeGrafter"/>
</dbReference>
<evidence type="ECO:0000256" key="2">
    <source>
        <dbReference type="ARBA" id="ARBA00005573"/>
    </source>
</evidence>
<keyword evidence="9" id="KW-0472">Membrane</keyword>
<keyword evidence="3 9" id="KW-0813">Transport</keyword>
<keyword evidence="7 9" id="KW-0906">Nuclear pore complex</keyword>
<evidence type="ECO:0000256" key="1">
    <source>
        <dbReference type="ARBA" id="ARBA00004567"/>
    </source>
</evidence>
<dbReference type="AlphaFoldDB" id="A0A2A2J8N2"/>
<organism evidence="10 11">
    <name type="scientific">Diploscapter pachys</name>
    <dbReference type="NCBI Taxonomy" id="2018661"/>
    <lineage>
        <taxon>Eukaryota</taxon>
        <taxon>Metazoa</taxon>
        <taxon>Ecdysozoa</taxon>
        <taxon>Nematoda</taxon>
        <taxon>Chromadorea</taxon>
        <taxon>Rhabditida</taxon>
        <taxon>Rhabditina</taxon>
        <taxon>Rhabditomorpha</taxon>
        <taxon>Rhabditoidea</taxon>
        <taxon>Rhabditidae</taxon>
        <taxon>Diploscapter</taxon>
    </lineage>
</organism>
<evidence type="ECO:0000256" key="4">
    <source>
        <dbReference type="ARBA" id="ARBA00022816"/>
    </source>
</evidence>
<dbReference type="PANTHER" id="PTHR13373:SF21">
    <property type="entry name" value="NUCLEAR PORE COMPLEX PROTEIN NUP85"/>
    <property type="match status" value="1"/>
</dbReference>
<name>A0A2A2J8N2_9BILA</name>
<evidence type="ECO:0000256" key="7">
    <source>
        <dbReference type="ARBA" id="ARBA00023132"/>
    </source>
</evidence>
<evidence type="ECO:0000256" key="5">
    <source>
        <dbReference type="ARBA" id="ARBA00022927"/>
    </source>
</evidence>
<comment type="similarity">
    <text evidence="2 9">Belongs to the nucleoporin Nup85 family.</text>
</comment>
<comment type="caution">
    <text evidence="10">The sequence shown here is derived from an EMBL/GenBank/DDBJ whole genome shotgun (WGS) entry which is preliminary data.</text>
</comment>
<accession>A0A2A2J8N2</accession>
<dbReference type="InterPro" id="IPR011502">
    <property type="entry name" value="Nucleoporin_Nup85"/>
</dbReference>
<evidence type="ECO:0000256" key="3">
    <source>
        <dbReference type="ARBA" id="ARBA00022448"/>
    </source>
</evidence>
<dbReference type="GO" id="GO:0006406">
    <property type="term" value="P:mRNA export from nucleus"/>
    <property type="evidence" value="ECO:0007669"/>
    <property type="project" value="TreeGrafter"/>
</dbReference>
<keyword evidence="11" id="KW-1185">Reference proteome</keyword>
<dbReference type="EMBL" id="LIAE01010609">
    <property type="protein sequence ID" value="PAV57971.1"/>
    <property type="molecule type" value="Genomic_DNA"/>
</dbReference>
<dbReference type="GO" id="GO:0006606">
    <property type="term" value="P:protein import into nucleus"/>
    <property type="evidence" value="ECO:0007669"/>
    <property type="project" value="TreeGrafter"/>
</dbReference>
<dbReference type="GO" id="GO:0031965">
    <property type="term" value="C:nuclear membrane"/>
    <property type="evidence" value="ECO:0007669"/>
    <property type="project" value="UniProtKB-UniRule"/>
</dbReference>
<evidence type="ECO:0000256" key="8">
    <source>
        <dbReference type="ARBA" id="ARBA00023242"/>
    </source>
</evidence>
<evidence type="ECO:0000256" key="9">
    <source>
        <dbReference type="RuleBase" id="RU365073"/>
    </source>
</evidence>
<proteinExistence type="inferred from homology"/>
<comment type="subunit">
    <text evidence="9">Component of the nuclear pore complex (NPC).</text>
</comment>
<dbReference type="GO" id="GO:0017056">
    <property type="term" value="F:structural constituent of nuclear pore"/>
    <property type="evidence" value="ECO:0007669"/>
    <property type="project" value="TreeGrafter"/>
</dbReference>
<evidence type="ECO:0000256" key="6">
    <source>
        <dbReference type="ARBA" id="ARBA00023010"/>
    </source>
</evidence>
<dbReference type="GO" id="GO:0031080">
    <property type="term" value="C:nuclear pore outer ring"/>
    <property type="evidence" value="ECO:0007669"/>
    <property type="project" value="TreeGrafter"/>
</dbReference>
<dbReference type="PANTHER" id="PTHR13373">
    <property type="entry name" value="FROUNT PROTEIN-RELATED"/>
    <property type="match status" value="1"/>
</dbReference>
<gene>
    <name evidence="10" type="ORF">WR25_04418</name>
</gene>
<keyword evidence="5 9" id="KW-0653">Protein transport</keyword>